<dbReference type="InterPro" id="IPR020846">
    <property type="entry name" value="MFS_dom"/>
</dbReference>
<feature type="transmembrane region" description="Helical" evidence="6">
    <location>
        <begin position="296"/>
        <end position="315"/>
    </location>
</feature>
<evidence type="ECO:0000256" key="1">
    <source>
        <dbReference type="ARBA" id="ARBA00004141"/>
    </source>
</evidence>
<dbReference type="AlphaFoldDB" id="A0AAN6SW19"/>
<evidence type="ECO:0000256" key="6">
    <source>
        <dbReference type="SAM" id="Phobius"/>
    </source>
</evidence>
<feature type="transmembrane region" description="Helical" evidence="6">
    <location>
        <begin position="100"/>
        <end position="120"/>
    </location>
</feature>
<name>A0AAN6SW19_9PEZI</name>
<comment type="subcellular location">
    <subcellularLocation>
        <location evidence="1">Membrane</location>
        <topology evidence="1">Multi-pass membrane protein</topology>
    </subcellularLocation>
</comment>
<dbReference type="Proteomes" id="UP001303115">
    <property type="component" value="Unassembled WGS sequence"/>
</dbReference>
<dbReference type="InterPro" id="IPR011701">
    <property type="entry name" value="MFS"/>
</dbReference>
<feature type="domain" description="Major facilitator superfamily (MFS) profile" evidence="7">
    <location>
        <begin position="66"/>
        <end position="492"/>
    </location>
</feature>
<feature type="transmembrane region" description="Helical" evidence="6">
    <location>
        <begin position="468"/>
        <end position="486"/>
    </location>
</feature>
<dbReference type="PROSITE" id="PS50850">
    <property type="entry name" value="MFS"/>
    <property type="match status" value="1"/>
</dbReference>
<reference evidence="9" key="1">
    <citation type="journal article" date="2023" name="Mol. Phylogenet. Evol.">
        <title>Genome-scale phylogeny and comparative genomics of the fungal order Sordariales.</title>
        <authorList>
            <person name="Hensen N."/>
            <person name="Bonometti L."/>
            <person name="Westerberg I."/>
            <person name="Brannstrom I.O."/>
            <person name="Guillou S."/>
            <person name="Cros-Aarteil S."/>
            <person name="Calhoun S."/>
            <person name="Haridas S."/>
            <person name="Kuo A."/>
            <person name="Mondo S."/>
            <person name="Pangilinan J."/>
            <person name="Riley R."/>
            <person name="LaButti K."/>
            <person name="Andreopoulos B."/>
            <person name="Lipzen A."/>
            <person name="Chen C."/>
            <person name="Yan M."/>
            <person name="Daum C."/>
            <person name="Ng V."/>
            <person name="Clum A."/>
            <person name="Steindorff A."/>
            <person name="Ohm R.A."/>
            <person name="Martin F."/>
            <person name="Silar P."/>
            <person name="Natvig D.O."/>
            <person name="Lalanne C."/>
            <person name="Gautier V."/>
            <person name="Ament-Velasquez S.L."/>
            <person name="Kruys A."/>
            <person name="Hutchinson M.I."/>
            <person name="Powell A.J."/>
            <person name="Barry K."/>
            <person name="Miller A.N."/>
            <person name="Grigoriev I.V."/>
            <person name="Debuchy R."/>
            <person name="Gladieux P."/>
            <person name="Hiltunen Thoren M."/>
            <person name="Johannesson H."/>
        </authorList>
    </citation>
    <scope>NUCLEOTIDE SEQUENCE [LARGE SCALE GENOMIC DNA]</scope>
    <source>
        <strain evidence="9">CBS 284.82</strain>
    </source>
</reference>
<evidence type="ECO:0000259" key="7">
    <source>
        <dbReference type="PROSITE" id="PS50850"/>
    </source>
</evidence>
<protein>
    <submittedName>
        <fullName evidence="8">MFS general substrate transporter</fullName>
    </submittedName>
</protein>
<dbReference type="SUPFAM" id="SSF103473">
    <property type="entry name" value="MFS general substrate transporter"/>
    <property type="match status" value="1"/>
</dbReference>
<evidence type="ECO:0000256" key="5">
    <source>
        <dbReference type="SAM" id="MobiDB-lite"/>
    </source>
</evidence>
<evidence type="ECO:0000313" key="9">
    <source>
        <dbReference type="Proteomes" id="UP001303115"/>
    </source>
</evidence>
<dbReference type="EMBL" id="MU854321">
    <property type="protein sequence ID" value="KAK4044183.1"/>
    <property type="molecule type" value="Genomic_DNA"/>
</dbReference>
<dbReference type="PANTHER" id="PTHR23501:SF156">
    <property type="entry name" value="TRANSPORTER, PUTATIVE-RELATED"/>
    <property type="match status" value="1"/>
</dbReference>
<evidence type="ECO:0000256" key="4">
    <source>
        <dbReference type="ARBA" id="ARBA00023136"/>
    </source>
</evidence>
<feature type="transmembrane region" description="Helical" evidence="6">
    <location>
        <begin position="353"/>
        <end position="375"/>
    </location>
</feature>
<evidence type="ECO:0000313" key="8">
    <source>
        <dbReference type="EMBL" id="KAK4044183.1"/>
    </source>
</evidence>
<dbReference type="Pfam" id="PF07690">
    <property type="entry name" value="MFS_1"/>
    <property type="match status" value="1"/>
</dbReference>
<comment type="caution">
    <text evidence="8">The sequence shown here is derived from an EMBL/GenBank/DDBJ whole genome shotgun (WGS) entry which is preliminary data.</text>
</comment>
<accession>A0AAN6SW19</accession>
<feature type="transmembrane region" description="Helical" evidence="6">
    <location>
        <begin position="192"/>
        <end position="214"/>
    </location>
</feature>
<sequence length="504" mass="54098">MSARQPSSERQTTAPDHVTTTAMSSDAEKAQAGGVLGEAGEQRAQESNARPTLRDKLNKPLSFHLAFLSLLIMVFIVPIDATALAVAIPSIAEELGGTTLEAFWANIAFMLTVTVVQPIYTSTSDVLGRKLPLYVAFFLFGVGSIIFAVAPSMPVVVLGRAVQGLGGGGIDVLNEVIPMADSLREQLARIDWTGMALFTVGAVLFTLPLSWAGAMYPWNSWRIIVPLVIGAVVLVVFVWYEGKPAEPMFPYRIFANRTAASTLIGSFIHGMVLYTLLSYLPLFFQSAFLEAPLQSAVSLIPFCAVLMSFTGIAAMGVEWTRRYRWEIWLGWIFLTVGVGLFALWGTAHNTAMIAGFQVVAGIGLGTLFTVPPIPMQASAARPEDQGLAVGILVAFRLFGALIGLAIAATAFSKQFAVSVAGLGRLPAEVAILENPNEALGFIPYLREVRLPAETMAGIQDAYAQALRVVFYILAAFGTVGFFGSLFTQELAIKSEEAGKQVFDA</sequence>
<feature type="transmembrane region" description="Helical" evidence="6">
    <location>
        <begin position="327"/>
        <end position="347"/>
    </location>
</feature>
<feature type="transmembrane region" description="Helical" evidence="6">
    <location>
        <begin position="132"/>
        <end position="150"/>
    </location>
</feature>
<evidence type="ECO:0000256" key="3">
    <source>
        <dbReference type="ARBA" id="ARBA00022989"/>
    </source>
</evidence>
<dbReference type="Gene3D" id="1.20.1250.20">
    <property type="entry name" value="MFS general substrate transporter like domains"/>
    <property type="match status" value="1"/>
</dbReference>
<feature type="region of interest" description="Disordered" evidence="5">
    <location>
        <begin position="1"/>
        <end position="51"/>
    </location>
</feature>
<dbReference type="GO" id="GO:0022857">
    <property type="term" value="F:transmembrane transporter activity"/>
    <property type="evidence" value="ECO:0007669"/>
    <property type="project" value="InterPro"/>
</dbReference>
<feature type="transmembrane region" description="Helical" evidence="6">
    <location>
        <begin position="220"/>
        <end position="240"/>
    </location>
</feature>
<gene>
    <name evidence="8" type="ORF">C8A01DRAFT_43097</name>
</gene>
<feature type="compositionally biased region" description="Polar residues" evidence="5">
    <location>
        <begin position="1"/>
        <end position="24"/>
    </location>
</feature>
<organism evidence="8 9">
    <name type="scientific">Parachaetomium inaequale</name>
    <dbReference type="NCBI Taxonomy" id="2588326"/>
    <lineage>
        <taxon>Eukaryota</taxon>
        <taxon>Fungi</taxon>
        <taxon>Dikarya</taxon>
        <taxon>Ascomycota</taxon>
        <taxon>Pezizomycotina</taxon>
        <taxon>Sordariomycetes</taxon>
        <taxon>Sordariomycetidae</taxon>
        <taxon>Sordariales</taxon>
        <taxon>Chaetomiaceae</taxon>
        <taxon>Parachaetomium</taxon>
    </lineage>
</organism>
<keyword evidence="4 6" id="KW-0472">Membrane</keyword>
<feature type="transmembrane region" description="Helical" evidence="6">
    <location>
        <begin position="63"/>
        <end position="88"/>
    </location>
</feature>
<keyword evidence="3 6" id="KW-1133">Transmembrane helix</keyword>
<dbReference type="GO" id="GO:0005886">
    <property type="term" value="C:plasma membrane"/>
    <property type="evidence" value="ECO:0007669"/>
    <property type="project" value="TreeGrafter"/>
</dbReference>
<dbReference type="InterPro" id="IPR036259">
    <property type="entry name" value="MFS_trans_sf"/>
</dbReference>
<dbReference type="PANTHER" id="PTHR23501">
    <property type="entry name" value="MAJOR FACILITATOR SUPERFAMILY"/>
    <property type="match status" value="1"/>
</dbReference>
<proteinExistence type="predicted"/>
<feature type="transmembrane region" description="Helical" evidence="6">
    <location>
        <begin position="387"/>
        <end position="411"/>
    </location>
</feature>
<feature type="transmembrane region" description="Helical" evidence="6">
    <location>
        <begin position="261"/>
        <end position="284"/>
    </location>
</feature>
<keyword evidence="2 6" id="KW-0812">Transmembrane</keyword>
<evidence type="ECO:0000256" key="2">
    <source>
        <dbReference type="ARBA" id="ARBA00022692"/>
    </source>
</evidence>
<keyword evidence="9" id="KW-1185">Reference proteome</keyword>